<evidence type="ECO:0000256" key="5">
    <source>
        <dbReference type="ARBA" id="ARBA00023014"/>
    </source>
</evidence>
<dbReference type="InterPro" id="IPR007197">
    <property type="entry name" value="rSAM"/>
</dbReference>
<evidence type="ECO:0000313" key="7">
    <source>
        <dbReference type="EMBL" id="WIM05040.1"/>
    </source>
</evidence>
<keyword evidence="5" id="KW-0411">Iron-sulfur</keyword>
<evidence type="ECO:0000256" key="4">
    <source>
        <dbReference type="ARBA" id="ARBA00023004"/>
    </source>
</evidence>
<dbReference type="PANTHER" id="PTHR43273:SF2">
    <property type="entry name" value="RADICAL SAM CORE DOMAIN-CONTAINING PROTEIN"/>
    <property type="match status" value="1"/>
</dbReference>
<reference evidence="7" key="1">
    <citation type="journal article" date="2023" name="Nat. Microbiol.">
        <title>Enrichment and characterization of a nitric oxide-reducing microbial community in a continuous bioreactor.</title>
        <authorList>
            <person name="Garrido-Amador P."/>
            <person name="Stortenbeker N."/>
            <person name="Wessels H.J.C.T."/>
            <person name="Speth D.R."/>
            <person name="Garcia-Heredia I."/>
            <person name="Kartal B."/>
        </authorList>
    </citation>
    <scope>NUCLEOTIDE SEQUENCE</scope>
    <source>
        <strain evidence="7">MAG1</strain>
    </source>
</reference>
<evidence type="ECO:0000259" key="6">
    <source>
        <dbReference type="PROSITE" id="PS51918"/>
    </source>
</evidence>
<dbReference type="NCBIfam" id="TIGR04085">
    <property type="entry name" value="rSAM_more_4Fe4S"/>
    <property type="match status" value="1"/>
</dbReference>
<comment type="cofactor">
    <cofactor evidence="1">
        <name>[4Fe-4S] cluster</name>
        <dbReference type="ChEBI" id="CHEBI:49883"/>
    </cofactor>
</comment>
<proteinExistence type="predicted"/>
<dbReference type="Gene3D" id="3.20.20.70">
    <property type="entry name" value="Aldolase class I"/>
    <property type="match status" value="1"/>
</dbReference>
<evidence type="ECO:0000256" key="1">
    <source>
        <dbReference type="ARBA" id="ARBA00001966"/>
    </source>
</evidence>
<name>A0AA49IV44_9PROT</name>
<dbReference type="CDD" id="cd01335">
    <property type="entry name" value="Radical_SAM"/>
    <property type="match status" value="1"/>
</dbReference>
<feature type="domain" description="Radical SAM core" evidence="6">
    <location>
        <begin position="65"/>
        <end position="291"/>
    </location>
</feature>
<protein>
    <submittedName>
        <fullName evidence="7">Peptide-modifying radical SAM enzyme CbpB</fullName>
    </submittedName>
</protein>
<dbReference type="PROSITE" id="PS51918">
    <property type="entry name" value="RADICAL_SAM"/>
    <property type="match status" value="1"/>
</dbReference>
<dbReference type="InterPro" id="IPR026423">
    <property type="entry name" value="rSAM_cobopep"/>
</dbReference>
<dbReference type="KEGG" id="npv:OHM77_10080"/>
<evidence type="ECO:0000256" key="3">
    <source>
        <dbReference type="ARBA" id="ARBA00022723"/>
    </source>
</evidence>
<sequence>MSEAALLPFDIGHADYLALTDPATAFWALVKKDRIAETLAGGPLLDAYRERAGEFARELHMLRFELKPSAVYVNPTERCNLDCTYCYIPREMRRDGEHMATDKLLGALDRLKAYFAATMPAGRKPRIIFHGAEPLTNREALFAAIDAFGDDYAFGVQTNATLLDDAALAFLTGRGVSIGLSLDGPVAAVTDATRLSFGGKSVHDKVLDAMDRLRGYDAWSVIATCTAKNLDQLVPLVELFHAREVPTCMLNAVRCTLPGARGVKPADDALAHAFIAAVERSHALFRESGRRLVVANFANILLAILAPTARRLMCDISPCGGGRAFFALAPDGGLFPCSEFIGLPEFEGGNLFRDSMDDVIKSPAFAKVTGRDVDKFAPCATCAIRHFCGSPCPAEAHEMNGGMDRIGAFCGFYEEQVRYALRLIADGKAQDFLWDGWDEGVDTSFDFS</sequence>
<dbReference type="SFLD" id="SFLDG01067">
    <property type="entry name" value="SPASM/twitch_domain_containing"/>
    <property type="match status" value="1"/>
</dbReference>
<dbReference type="InterPro" id="IPR023885">
    <property type="entry name" value="4Fe4S-binding_SPASM_dom"/>
</dbReference>
<accession>A0AA49IV44</accession>
<dbReference type="InterPro" id="IPR058240">
    <property type="entry name" value="rSAM_sf"/>
</dbReference>
<dbReference type="SFLD" id="SFLDS00029">
    <property type="entry name" value="Radical_SAM"/>
    <property type="match status" value="1"/>
</dbReference>
<dbReference type="SUPFAM" id="SSF102114">
    <property type="entry name" value="Radical SAM enzymes"/>
    <property type="match status" value="1"/>
</dbReference>
<dbReference type="NCBIfam" id="TIGR04163">
    <property type="entry name" value="rSAM_cobopep"/>
    <property type="match status" value="1"/>
</dbReference>
<dbReference type="AlphaFoldDB" id="A0AA49IV44"/>
<dbReference type="InterPro" id="IPR013785">
    <property type="entry name" value="Aldolase_TIM"/>
</dbReference>
<dbReference type="Pfam" id="PF04055">
    <property type="entry name" value="Radical_SAM"/>
    <property type="match status" value="1"/>
</dbReference>
<dbReference type="PANTHER" id="PTHR43273">
    <property type="entry name" value="ANAEROBIC SULFATASE-MATURATING ENZYME HOMOLOG ASLB-RELATED"/>
    <property type="match status" value="1"/>
</dbReference>
<evidence type="ECO:0000256" key="2">
    <source>
        <dbReference type="ARBA" id="ARBA00022691"/>
    </source>
</evidence>
<keyword evidence="4" id="KW-0408">Iron</keyword>
<keyword evidence="2" id="KW-0949">S-adenosyl-L-methionine</keyword>
<dbReference type="EMBL" id="CP107246">
    <property type="protein sequence ID" value="WIM05040.1"/>
    <property type="molecule type" value="Genomic_DNA"/>
</dbReference>
<dbReference type="Proteomes" id="UP001234916">
    <property type="component" value="Chromosome"/>
</dbReference>
<gene>
    <name evidence="7" type="primary">cbpB</name>
    <name evidence="7" type="ORF">OHM77_10080</name>
</gene>
<dbReference type="Pfam" id="PF13186">
    <property type="entry name" value="SPASM"/>
    <property type="match status" value="1"/>
</dbReference>
<dbReference type="GO" id="GO:0016491">
    <property type="term" value="F:oxidoreductase activity"/>
    <property type="evidence" value="ECO:0007669"/>
    <property type="project" value="InterPro"/>
</dbReference>
<dbReference type="SFLD" id="SFLDG01386">
    <property type="entry name" value="main_SPASM_domain-containing"/>
    <property type="match status" value="1"/>
</dbReference>
<dbReference type="GO" id="GO:0051536">
    <property type="term" value="F:iron-sulfur cluster binding"/>
    <property type="evidence" value="ECO:0007669"/>
    <property type="project" value="UniProtKB-KW"/>
</dbReference>
<dbReference type="GO" id="GO:0046872">
    <property type="term" value="F:metal ion binding"/>
    <property type="evidence" value="ECO:0007669"/>
    <property type="project" value="UniProtKB-KW"/>
</dbReference>
<organism evidence="7">
    <name type="scientific">Candidatus Nitricoxidivorans perseverans</name>
    <dbReference type="NCBI Taxonomy" id="2975601"/>
    <lineage>
        <taxon>Bacteria</taxon>
        <taxon>Pseudomonadati</taxon>
        <taxon>Pseudomonadota</taxon>
        <taxon>Betaproteobacteria</taxon>
        <taxon>Nitrosomonadales</taxon>
        <taxon>Sterolibacteriaceae</taxon>
        <taxon>Candidatus Nitricoxidivorans</taxon>
    </lineage>
</organism>
<keyword evidence="3" id="KW-0479">Metal-binding</keyword>
<dbReference type="InterPro" id="IPR023867">
    <property type="entry name" value="Sulphatase_maturase_rSAM"/>
</dbReference>
<dbReference type="SFLD" id="SFLDG01384">
    <property type="entry name" value="thioether_bond_formation_requi"/>
    <property type="match status" value="1"/>
</dbReference>